<feature type="compositionally biased region" description="Acidic residues" evidence="1">
    <location>
        <begin position="242"/>
        <end position="255"/>
    </location>
</feature>
<feature type="compositionally biased region" description="Polar residues" evidence="1">
    <location>
        <begin position="184"/>
        <end position="201"/>
    </location>
</feature>
<accession>A0A9N9PT23</accession>
<dbReference type="Proteomes" id="UP000701801">
    <property type="component" value="Unassembled WGS sequence"/>
</dbReference>
<organism evidence="2 3">
    <name type="scientific">Hymenoscyphus albidus</name>
    <dbReference type="NCBI Taxonomy" id="595503"/>
    <lineage>
        <taxon>Eukaryota</taxon>
        <taxon>Fungi</taxon>
        <taxon>Dikarya</taxon>
        <taxon>Ascomycota</taxon>
        <taxon>Pezizomycotina</taxon>
        <taxon>Leotiomycetes</taxon>
        <taxon>Helotiales</taxon>
        <taxon>Helotiaceae</taxon>
        <taxon>Hymenoscyphus</taxon>
    </lineage>
</organism>
<gene>
    <name evidence="2" type="ORF">HYALB_00002764</name>
</gene>
<evidence type="ECO:0000313" key="3">
    <source>
        <dbReference type="Proteomes" id="UP000701801"/>
    </source>
</evidence>
<feature type="compositionally biased region" description="Basic and acidic residues" evidence="1">
    <location>
        <begin position="314"/>
        <end position="355"/>
    </location>
</feature>
<evidence type="ECO:0000313" key="2">
    <source>
        <dbReference type="EMBL" id="CAG8974128.1"/>
    </source>
</evidence>
<reference evidence="2" key="1">
    <citation type="submission" date="2021-07" db="EMBL/GenBank/DDBJ databases">
        <authorList>
            <person name="Durling M."/>
        </authorList>
    </citation>
    <scope>NUCLEOTIDE SEQUENCE</scope>
</reference>
<feature type="region of interest" description="Disordered" evidence="1">
    <location>
        <begin position="314"/>
        <end position="366"/>
    </location>
</feature>
<feature type="compositionally biased region" description="Basic and acidic residues" evidence="1">
    <location>
        <begin position="202"/>
        <end position="215"/>
    </location>
</feature>
<evidence type="ECO:0000256" key="1">
    <source>
        <dbReference type="SAM" id="MobiDB-lite"/>
    </source>
</evidence>
<comment type="caution">
    <text evidence="2">The sequence shown here is derived from an EMBL/GenBank/DDBJ whole genome shotgun (WGS) entry which is preliminary data.</text>
</comment>
<keyword evidence="3" id="KW-1185">Reference proteome</keyword>
<dbReference type="AlphaFoldDB" id="A0A9N9PT23"/>
<proteinExistence type="predicted"/>
<feature type="region of interest" description="Disordered" evidence="1">
    <location>
        <begin position="139"/>
        <end position="218"/>
    </location>
</feature>
<dbReference type="EMBL" id="CAJVRM010000093">
    <property type="protein sequence ID" value="CAG8974128.1"/>
    <property type="molecule type" value="Genomic_DNA"/>
</dbReference>
<feature type="region of interest" description="Disordered" evidence="1">
    <location>
        <begin position="232"/>
        <end position="301"/>
    </location>
</feature>
<protein>
    <submittedName>
        <fullName evidence="2">Uncharacterized protein</fullName>
    </submittedName>
</protein>
<feature type="compositionally biased region" description="Basic and acidic residues" evidence="1">
    <location>
        <begin position="139"/>
        <end position="155"/>
    </location>
</feature>
<name>A0A9N9PT23_9HELO</name>
<feature type="compositionally biased region" description="Basic and acidic residues" evidence="1">
    <location>
        <begin position="162"/>
        <end position="179"/>
    </location>
</feature>
<sequence length="366" mass="40965">MAQPAELTILAEFGAEEARKLLPCILRLHGLDRRSIERLGNPHSLARNLMMVNTTLTFLFHPNVFTDPKAEAARIFDLLYAEASAQEKELAFRETFPRYVTTSRHLGTIHPPLPEIPNVFKQFWDGAMERYRDVYKIKLDPNQKKTPGKDGEPHKLKPLIHKMIEMERRRKREEEKVEAGDLPDQSTGNSSTPSALSAMSKSTKEAVKGPPDSKRSATWGAVNKLFHLKKGGRKQKSLDVDGSIDEESFAEESVDSENTSGGKDLKDRSTSIMGAETGPSSISMTEEHEARISPNTPGVDDDLAHVEHIEYAENKFETSQDRGLCEPDGFVKDKQNEDEGPHQELQRLELVKDGSMEVAISTDSTE</sequence>
<dbReference type="OrthoDB" id="3495483at2759"/>